<organism evidence="1 2">
    <name type="scientific">Aureimonas phyllosphaerae</name>
    <dbReference type="NCBI Taxonomy" id="1166078"/>
    <lineage>
        <taxon>Bacteria</taxon>
        <taxon>Pseudomonadati</taxon>
        <taxon>Pseudomonadota</taxon>
        <taxon>Alphaproteobacteria</taxon>
        <taxon>Hyphomicrobiales</taxon>
        <taxon>Aurantimonadaceae</taxon>
        <taxon>Aureimonas</taxon>
    </lineage>
</organism>
<sequence>MDVDPLILTLRFDAASFERFDAMRRRYFPPARNMLPAHLTLFHKLPGERLPTIHRDLAALAAETQPLQLVAEGIRFLGYGSAYEIRCDALKVVRAQLAERWADDLSRQDASGFSPHVTIQNKAPAREAKALCADLKAAFSPFEAEGTGLLLWHYRGGPWELAGEYGFERRP</sequence>
<dbReference type="GO" id="GO:0016874">
    <property type="term" value="F:ligase activity"/>
    <property type="evidence" value="ECO:0007669"/>
    <property type="project" value="UniProtKB-KW"/>
</dbReference>
<dbReference type="RefSeq" id="WP_244545855.1">
    <property type="nucleotide sequence ID" value="NZ_FOOA01000002.1"/>
</dbReference>
<keyword evidence="1" id="KW-0436">Ligase</keyword>
<reference evidence="1 2" key="1">
    <citation type="submission" date="2020-08" db="EMBL/GenBank/DDBJ databases">
        <title>Genomic Encyclopedia of Type Strains, Phase IV (KMG-IV): sequencing the most valuable type-strain genomes for metagenomic binning, comparative biology and taxonomic classification.</title>
        <authorList>
            <person name="Goeker M."/>
        </authorList>
    </citation>
    <scope>NUCLEOTIDE SEQUENCE [LARGE SCALE GENOMIC DNA]</scope>
    <source>
        <strain evidence="1 2">DSM 25024</strain>
    </source>
</reference>
<dbReference type="AlphaFoldDB" id="A0A7W6BNH3"/>
<comment type="caution">
    <text evidence="1">The sequence shown here is derived from an EMBL/GenBank/DDBJ whole genome shotgun (WGS) entry which is preliminary data.</text>
</comment>
<evidence type="ECO:0000313" key="1">
    <source>
        <dbReference type="EMBL" id="MBB3935166.1"/>
    </source>
</evidence>
<dbReference type="EMBL" id="JACIDO010000002">
    <property type="protein sequence ID" value="MBB3935166.1"/>
    <property type="molecule type" value="Genomic_DNA"/>
</dbReference>
<gene>
    <name evidence="1" type="ORF">GGR05_001294</name>
</gene>
<protein>
    <submittedName>
        <fullName evidence="1">2'-5' RNA ligase</fullName>
    </submittedName>
</protein>
<name>A0A7W6BNH3_9HYPH</name>
<proteinExistence type="predicted"/>
<dbReference type="Pfam" id="PF13563">
    <property type="entry name" value="2_5_RNA_ligase2"/>
    <property type="match status" value="1"/>
</dbReference>
<dbReference type="InterPro" id="IPR009097">
    <property type="entry name" value="Cyclic_Pdiesterase"/>
</dbReference>
<accession>A0A7W6BNH3</accession>
<dbReference type="SUPFAM" id="SSF55144">
    <property type="entry name" value="LigT-like"/>
    <property type="match status" value="1"/>
</dbReference>
<dbReference type="Gene3D" id="3.90.1140.10">
    <property type="entry name" value="Cyclic phosphodiesterase"/>
    <property type="match status" value="1"/>
</dbReference>
<dbReference type="Proteomes" id="UP000531216">
    <property type="component" value="Unassembled WGS sequence"/>
</dbReference>
<evidence type="ECO:0000313" key="2">
    <source>
        <dbReference type="Proteomes" id="UP000531216"/>
    </source>
</evidence>
<keyword evidence="2" id="KW-1185">Reference proteome</keyword>